<name>A0A8T0CGI2_CORYI</name>
<comment type="caution">
    <text evidence="2">The sequence shown here is derived from an EMBL/GenBank/DDBJ whole genome shotgun (WGS) entry which is preliminary data.</text>
</comment>
<dbReference type="PANTHER" id="PTHR33833">
    <property type="entry name" value="NUCLEOLAR-LIKE PROTEIN-RELATED"/>
    <property type="match status" value="1"/>
</dbReference>
<keyword evidence="3" id="KW-1185">Reference proteome</keyword>
<protein>
    <submittedName>
        <fullName evidence="2">Uncharacterized protein</fullName>
    </submittedName>
</protein>
<proteinExistence type="predicted"/>
<dbReference type="InterPro" id="IPR019634">
    <property type="entry name" value="Uncharacterised_Ycf49"/>
</dbReference>
<sequence>MALACLPSLSLAPPPPPLSRPALSSLPAPHASPPRLLAGAAPSPLSPRATARRSPAAARSLLGAAAASCCCLALTLASPASATDSASLVGPSLQLGEPANALSLPTWAVHVSSVAEWCVHRIVPYRFSSIECRESSCVYAEFGAA</sequence>
<evidence type="ECO:0000313" key="2">
    <source>
        <dbReference type="EMBL" id="KAF7846573.1"/>
    </source>
</evidence>
<dbReference type="AlphaFoldDB" id="A0A8T0CGI2"/>
<dbReference type="Proteomes" id="UP000806378">
    <property type="component" value="Unassembled WGS sequence"/>
</dbReference>
<dbReference type="Gramene" id="rna-gnl|WGS:JABURB|Cocit.L4124.1">
    <property type="protein sequence ID" value="cds-KAF7846573.1"/>
    <property type="gene ID" value="gene-BT93_L4124"/>
</dbReference>
<feature type="compositionally biased region" description="Low complexity" evidence="1">
    <location>
        <begin position="20"/>
        <end position="52"/>
    </location>
</feature>
<evidence type="ECO:0000313" key="3">
    <source>
        <dbReference type="Proteomes" id="UP000806378"/>
    </source>
</evidence>
<dbReference type="EMBL" id="MU092577">
    <property type="protein sequence ID" value="KAF7846573.1"/>
    <property type="molecule type" value="Genomic_DNA"/>
</dbReference>
<dbReference type="OrthoDB" id="1749985at2759"/>
<dbReference type="Pfam" id="PF10693">
    <property type="entry name" value="DUF2499"/>
    <property type="match status" value="1"/>
</dbReference>
<organism evidence="2 3">
    <name type="scientific">Corymbia citriodora subsp. variegata</name>
    <dbReference type="NCBI Taxonomy" id="360336"/>
    <lineage>
        <taxon>Eukaryota</taxon>
        <taxon>Viridiplantae</taxon>
        <taxon>Streptophyta</taxon>
        <taxon>Embryophyta</taxon>
        <taxon>Tracheophyta</taxon>
        <taxon>Spermatophyta</taxon>
        <taxon>Magnoliopsida</taxon>
        <taxon>eudicotyledons</taxon>
        <taxon>Gunneridae</taxon>
        <taxon>Pentapetalae</taxon>
        <taxon>rosids</taxon>
        <taxon>malvids</taxon>
        <taxon>Myrtales</taxon>
        <taxon>Myrtaceae</taxon>
        <taxon>Myrtoideae</taxon>
        <taxon>Eucalypteae</taxon>
        <taxon>Corymbia</taxon>
    </lineage>
</organism>
<feature type="region of interest" description="Disordered" evidence="1">
    <location>
        <begin position="11"/>
        <end position="52"/>
    </location>
</feature>
<reference evidence="2" key="1">
    <citation type="submission" date="2020-05" db="EMBL/GenBank/DDBJ databases">
        <title>WGS assembly of Corymbia citriodora subspecies variegata.</title>
        <authorList>
            <person name="Barry K."/>
            <person name="Hundley H."/>
            <person name="Shu S."/>
            <person name="Jenkins J."/>
            <person name="Grimwood J."/>
            <person name="Baten A."/>
        </authorList>
    </citation>
    <scope>NUCLEOTIDE SEQUENCE</scope>
    <source>
        <strain evidence="2">CV2-018</strain>
    </source>
</reference>
<dbReference type="PANTHER" id="PTHR33833:SF3">
    <property type="entry name" value="YCF49-LIKE PROTEIN"/>
    <property type="match status" value="1"/>
</dbReference>
<accession>A0A8T0CGI2</accession>
<gene>
    <name evidence="2" type="ORF">BT93_L4124</name>
</gene>
<evidence type="ECO:0000256" key="1">
    <source>
        <dbReference type="SAM" id="MobiDB-lite"/>
    </source>
</evidence>